<accession>A0A510I1F8</accession>
<proteinExistence type="predicted"/>
<name>A0A510I1F8_9VIBR</name>
<protein>
    <submittedName>
        <fullName evidence="1">Uncharacterized protein</fullName>
    </submittedName>
</protein>
<reference evidence="2" key="1">
    <citation type="submission" date="2019-07" db="EMBL/GenBank/DDBJ databases">
        <title>Complete Genome Sequences of Vibrion rotiferianus strain AM7.</title>
        <authorList>
            <person name="Miyazaki K."/>
            <person name="Wiseschart A."/>
            <person name="Pootanakit K."/>
            <person name="Ishimori K."/>
            <person name="Kitahara K."/>
        </authorList>
    </citation>
    <scope>NUCLEOTIDE SEQUENCE [LARGE SCALE GENOMIC DNA]</scope>
    <source>
        <strain evidence="2">AM7</strain>
    </source>
</reference>
<sequence length="592" mass="68175">MAKMNNVTYLNRWNTSMCLRMEHEKNYLCDFNRLLHRGFPSTQYIQQGKPVESANRDGFILQIKERFDEKISEGASQITLYHLFNHTSQYLKWCDAKDAEAFTQQSLEAYMAALFHQVRLGTLKASSYSQKLSRMNVLFRDFLDLPSNWFLSIPSTGWGDAEPFEAYTQSDLKQLLPFLRQLFNQTSRQFLENPQKHIDAWKTTSTMTFRWHGQDYKLCSAISKMMCAATYLMSYYTYSNTGVLFELKRPTNASISVGEQWYQMPAFKRRSFKIIHVEMGEHGYLEVPKYSMGFFDKLLEVSKILDNSSNALLLQTIAHNKLQPVKQATLQAFNKNWLEKHFSFTDQTARKLRPVVSRFRETGSQITTAYQGELANDITLGNTPQTRKRHYTTGNKHNNNAMMQDVTTIRQEQAQSKQGVTAARSALGIEVLTIEEELKTTFPELSRTPNGGSCANPFGERSEAYNRKAQQRKLLKNGEKLACADLLKCFGCPEQVIVQSVSDIWCLLSFKECIEESLYLHLNAHHYRQNFESIVVFITEKIFPKINKSILKQAEALIDEEGLHPLWEDSDAVLSMIPTQRVDSAAKELIND</sequence>
<dbReference type="EMBL" id="AP019798">
    <property type="protein sequence ID" value="BBL87405.1"/>
    <property type="molecule type" value="Genomic_DNA"/>
</dbReference>
<dbReference type="AlphaFoldDB" id="A0A510I1F8"/>
<evidence type="ECO:0000313" key="1">
    <source>
        <dbReference type="EMBL" id="BBL87405.1"/>
    </source>
</evidence>
<gene>
    <name evidence="1" type="ORF">VroAM7_00580</name>
</gene>
<evidence type="ECO:0000313" key="2">
    <source>
        <dbReference type="Proteomes" id="UP000315115"/>
    </source>
</evidence>
<organism evidence="1 2">
    <name type="scientific">Vibrio rotiferianus</name>
    <dbReference type="NCBI Taxonomy" id="190895"/>
    <lineage>
        <taxon>Bacteria</taxon>
        <taxon>Pseudomonadati</taxon>
        <taxon>Pseudomonadota</taxon>
        <taxon>Gammaproteobacteria</taxon>
        <taxon>Vibrionales</taxon>
        <taxon>Vibrionaceae</taxon>
        <taxon>Vibrio</taxon>
    </lineage>
</organism>
<dbReference type="Proteomes" id="UP000315115">
    <property type="component" value="Chromosome 1"/>
</dbReference>